<name>A0A4Y2CEV3_ARAVE</name>
<organism evidence="12 13">
    <name type="scientific">Araneus ventricosus</name>
    <name type="common">Orbweaver spider</name>
    <name type="synonym">Epeira ventricosa</name>
    <dbReference type="NCBI Taxonomy" id="182803"/>
    <lineage>
        <taxon>Eukaryota</taxon>
        <taxon>Metazoa</taxon>
        <taxon>Ecdysozoa</taxon>
        <taxon>Arthropoda</taxon>
        <taxon>Chelicerata</taxon>
        <taxon>Arachnida</taxon>
        <taxon>Araneae</taxon>
        <taxon>Araneomorphae</taxon>
        <taxon>Entelegynae</taxon>
        <taxon>Araneoidea</taxon>
        <taxon>Araneidae</taxon>
        <taxon>Araneus</taxon>
    </lineage>
</organism>
<feature type="compositionally biased region" description="Polar residues" evidence="10">
    <location>
        <begin position="1"/>
        <end position="22"/>
    </location>
</feature>
<dbReference type="Pfam" id="PF00096">
    <property type="entry name" value="zf-C2H2"/>
    <property type="match status" value="1"/>
</dbReference>
<dbReference type="GO" id="GO:0008270">
    <property type="term" value="F:zinc ion binding"/>
    <property type="evidence" value="ECO:0007669"/>
    <property type="project" value="UniProtKB-KW"/>
</dbReference>
<protein>
    <submittedName>
        <fullName evidence="12">Zinc finger protein 626</fullName>
    </submittedName>
</protein>
<feature type="domain" description="C2H2-type" evidence="11">
    <location>
        <begin position="205"/>
        <end position="233"/>
    </location>
</feature>
<feature type="domain" description="C2H2-type" evidence="11">
    <location>
        <begin position="245"/>
        <end position="277"/>
    </location>
</feature>
<dbReference type="FunFam" id="3.30.160.60:FF:000065">
    <property type="entry name" value="B-cell CLL/lymphoma 6, member B"/>
    <property type="match status" value="1"/>
</dbReference>
<dbReference type="InterPro" id="IPR050636">
    <property type="entry name" value="C2H2-ZF_domain-containing"/>
</dbReference>
<proteinExistence type="predicted"/>
<dbReference type="PANTHER" id="PTHR47772">
    <property type="entry name" value="ZINC FINGER PROTEIN 200"/>
    <property type="match status" value="1"/>
</dbReference>
<evidence type="ECO:0000313" key="13">
    <source>
        <dbReference type="Proteomes" id="UP000499080"/>
    </source>
</evidence>
<evidence type="ECO:0000259" key="11">
    <source>
        <dbReference type="PROSITE" id="PS50157"/>
    </source>
</evidence>
<evidence type="ECO:0000256" key="1">
    <source>
        <dbReference type="ARBA" id="ARBA00004123"/>
    </source>
</evidence>
<comment type="subcellular location">
    <subcellularLocation>
        <location evidence="1">Nucleus</location>
    </subcellularLocation>
</comment>
<dbReference type="AlphaFoldDB" id="A0A4Y2CEV3"/>
<dbReference type="Proteomes" id="UP000499080">
    <property type="component" value="Unassembled WGS sequence"/>
</dbReference>
<feature type="domain" description="C2H2-type" evidence="11">
    <location>
        <begin position="177"/>
        <end position="204"/>
    </location>
</feature>
<keyword evidence="4 9" id="KW-0863">Zinc-finger</keyword>
<dbReference type="GO" id="GO:0005634">
    <property type="term" value="C:nucleus"/>
    <property type="evidence" value="ECO:0007669"/>
    <property type="project" value="UniProtKB-SubCell"/>
</dbReference>
<gene>
    <name evidence="12" type="primary">ZNF626_0</name>
    <name evidence="12" type="ORF">AVEN_275331_1</name>
</gene>
<dbReference type="EMBL" id="BGPR01086312">
    <property type="protein sequence ID" value="GBM02942.1"/>
    <property type="molecule type" value="Genomic_DNA"/>
</dbReference>
<evidence type="ECO:0000256" key="9">
    <source>
        <dbReference type="PROSITE-ProRule" id="PRU00042"/>
    </source>
</evidence>
<evidence type="ECO:0000256" key="6">
    <source>
        <dbReference type="ARBA" id="ARBA00023015"/>
    </source>
</evidence>
<keyword evidence="13" id="KW-1185">Reference proteome</keyword>
<evidence type="ECO:0000256" key="10">
    <source>
        <dbReference type="SAM" id="MobiDB-lite"/>
    </source>
</evidence>
<keyword evidence="7" id="KW-0804">Transcription</keyword>
<evidence type="ECO:0000256" key="2">
    <source>
        <dbReference type="ARBA" id="ARBA00022723"/>
    </source>
</evidence>
<dbReference type="InterPro" id="IPR013087">
    <property type="entry name" value="Znf_C2H2_type"/>
</dbReference>
<comment type="caution">
    <text evidence="12">The sequence shown here is derived from an EMBL/GenBank/DDBJ whole genome shotgun (WGS) entry which is preliminary data.</text>
</comment>
<dbReference type="SUPFAM" id="SSF57667">
    <property type="entry name" value="beta-beta-alpha zinc fingers"/>
    <property type="match status" value="2"/>
</dbReference>
<dbReference type="PROSITE" id="PS00028">
    <property type="entry name" value="ZINC_FINGER_C2H2_1"/>
    <property type="match status" value="1"/>
</dbReference>
<keyword evidence="2" id="KW-0479">Metal-binding</keyword>
<feature type="region of interest" description="Disordered" evidence="10">
    <location>
        <begin position="1"/>
        <end position="58"/>
    </location>
</feature>
<evidence type="ECO:0000256" key="8">
    <source>
        <dbReference type="ARBA" id="ARBA00023242"/>
    </source>
</evidence>
<dbReference type="PANTHER" id="PTHR47772:SF13">
    <property type="entry name" value="GASTRULA ZINC FINGER PROTEIN XLCGF49.1-LIKE-RELATED"/>
    <property type="match status" value="1"/>
</dbReference>
<dbReference type="PROSITE" id="PS50157">
    <property type="entry name" value="ZINC_FINGER_C2H2_2"/>
    <property type="match status" value="3"/>
</dbReference>
<evidence type="ECO:0000256" key="4">
    <source>
        <dbReference type="ARBA" id="ARBA00022771"/>
    </source>
</evidence>
<keyword evidence="8" id="KW-0539">Nucleus</keyword>
<evidence type="ECO:0000256" key="7">
    <source>
        <dbReference type="ARBA" id="ARBA00023163"/>
    </source>
</evidence>
<accession>A0A4Y2CEV3</accession>
<keyword evidence="5" id="KW-0862">Zinc</keyword>
<dbReference type="Gene3D" id="3.30.160.60">
    <property type="entry name" value="Classic Zinc Finger"/>
    <property type="match status" value="3"/>
</dbReference>
<keyword evidence="3" id="KW-0677">Repeat</keyword>
<dbReference type="InterPro" id="IPR036236">
    <property type="entry name" value="Znf_C2H2_sf"/>
</dbReference>
<sequence length="282" mass="33139">NEKGSNTSNQLNKRGNSSTENSLTEDLESEKEVSKQKARTSQQQTRIDGGENYRRKRAPTSKKEFKCWKCRKGFANESELNIHFQNPCEPIQYKSDQCPKEFSHNWLVNDVPEKETHTSQQQTRIDGQENALRKHVFSTSKKGFKCRNCRKVLTNVSELKIHMQNPCELKHGETNQYKCGEFSEEFSHEWKLKEHLVVHWEVKPFGCEHCDLAFKWEKNLTSHMRKYHESEMEAYLSKQESKKGFKCWKCRKGFTNESELNIHMQNPCEPIHSKPNLGEPNQ</sequence>
<evidence type="ECO:0000256" key="3">
    <source>
        <dbReference type="ARBA" id="ARBA00022737"/>
    </source>
</evidence>
<evidence type="ECO:0000313" key="12">
    <source>
        <dbReference type="EMBL" id="GBM02942.1"/>
    </source>
</evidence>
<feature type="non-terminal residue" evidence="12">
    <location>
        <position position="1"/>
    </location>
</feature>
<reference evidence="12 13" key="1">
    <citation type="journal article" date="2019" name="Sci. Rep.">
        <title>Orb-weaving spider Araneus ventricosus genome elucidates the spidroin gene catalogue.</title>
        <authorList>
            <person name="Kono N."/>
            <person name="Nakamura H."/>
            <person name="Ohtoshi R."/>
            <person name="Moran D.A.P."/>
            <person name="Shinohara A."/>
            <person name="Yoshida Y."/>
            <person name="Fujiwara M."/>
            <person name="Mori M."/>
            <person name="Tomita M."/>
            <person name="Arakawa K."/>
        </authorList>
    </citation>
    <scope>NUCLEOTIDE SEQUENCE [LARGE SCALE GENOMIC DNA]</scope>
</reference>
<evidence type="ECO:0000256" key="5">
    <source>
        <dbReference type="ARBA" id="ARBA00022833"/>
    </source>
</evidence>
<dbReference type="SMART" id="SM00355">
    <property type="entry name" value="ZnF_C2H2"/>
    <property type="match status" value="5"/>
</dbReference>
<keyword evidence="6" id="KW-0805">Transcription regulation</keyword>